<feature type="domain" description="HTH luxR-type" evidence="4">
    <location>
        <begin position="193"/>
        <end position="258"/>
    </location>
</feature>
<name>A0A7K1Y5K0_9SPHI</name>
<comment type="caution">
    <text evidence="5">The sequence shown here is derived from an EMBL/GenBank/DDBJ whole genome shotgun (WGS) entry which is preliminary data.</text>
</comment>
<evidence type="ECO:0000256" key="3">
    <source>
        <dbReference type="ARBA" id="ARBA00023163"/>
    </source>
</evidence>
<keyword evidence="1" id="KW-0805">Transcription regulation</keyword>
<keyword evidence="2" id="KW-0238">DNA-binding</keyword>
<dbReference type="GO" id="GO:0006355">
    <property type="term" value="P:regulation of DNA-templated transcription"/>
    <property type="evidence" value="ECO:0007669"/>
    <property type="project" value="InterPro"/>
</dbReference>
<reference evidence="5 6" key="1">
    <citation type="submission" date="2019-11" db="EMBL/GenBank/DDBJ databases">
        <title>Pedobacter sp. HMF7647 Genome sequencing and assembly.</title>
        <authorList>
            <person name="Kang H."/>
            <person name="Kim H."/>
            <person name="Joh K."/>
        </authorList>
    </citation>
    <scope>NUCLEOTIDE SEQUENCE [LARGE SCALE GENOMIC DNA]</scope>
    <source>
        <strain evidence="5 6">HMF7647</strain>
    </source>
</reference>
<dbReference type="Gene3D" id="1.10.10.10">
    <property type="entry name" value="Winged helix-like DNA-binding domain superfamily/Winged helix DNA-binding domain"/>
    <property type="match status" value="1"/>
</dbReference>
<dbReference type="AlphaFoldDB" id="A0A7K1Y5K0"/>
<gene>
    <name evidence="5" type="ORF">GS399_01655</name>
</gene>
<dbReference type="EMBL" id="WVHT01000001">
    <property type="protein sequence ID" value="MXV49661.1"/>
    <property type="molecule type" value="Genomic_DNA"/>
</dbReference>
<dbReference type="PRINTS" id="PR00038">
    <property type="entry name" value="HTHLUXR"/>
</dbReference>
<dbReference type="Proteomes" id="UP000466586">
    <property type="component" value="Unassembled WGS sequence"/>
</dbReference>
<dbReference type="RefSeq" id="WP_160842835.1">
    <property type="nucleotide sequence ID" value="NZ_WVHT01000001.1"/>
</dbReference>
<accession>A0A7K1Y5K0</accession>
<sequence>MKEIRQFSYNDFLHFSSKRKSVQIPETNDLVRDFNHHALLNNLYPSAIYLIDYTDNTYSSLDTNNNSFLGYSTRFLINAGPSFFYSLWNPEDFKIYNGQIFPEQMEFLKDNVRDDCSEFTFTTNYRIKNKDGSWSSVIQRACYLCGADDCIPVASLGSLTDITHFKNDSKIIHIIERMSDQHVIVLKNKSYFPHEYYSTLSKREVDVLKLVCNGLCSKEIADRLNISIHTINHHRRNMLDKSNCKNLSELVNRAVKSGML</sequence>
<proteinExistence type="predicted"/>
<evidence type="ECO:0000313" key="5">
    <source>
        <dbReference type="EMBL" id="MXV49661.1"/>
    </source>
</evidence>
<keyword evidence="3" id="KW-0804">Transcription</keyword>
<dbReference type="InterPro" id="IPR000792">
    <property type="entry name" value="Tscrpt_reg_LuxR_C"/>
</dbReference>
<protein>
    <recommendedName>
        <fullName evidence="4">HTH luxR-type domain-containing protein</fullName>
    </recommendedName>
</protein>
<dbReference type="PROSITE" id="PS00622">
    <property type="entry name" value="HTH_LUXR_1"/>
    <property type="match status" value="1"/>
</dbReference>
<dbReference type="InterPro" id="IPR036388">
    <property type="entry name" value="WH-like_DNA-bd_sf"/>
</dbReference>
<dbReference type="PROSITE" id="PS50043">
    <property type="entry name" value="HTH_LUXR_2"/>
    <property type="match status" value="1"/>
</dbReference>
<dbReference type="Pfam" id="PF00196">
    <property type="entry name" value="GerE"/>
    <property type="match status" value="1"/>
</dbReference>
<dbReference type="PANTHER" id="PTHR44688">
    <property type="entry name" value="DNA-BINDING TRANSCRIPTIONAL ACTIVATOR DEVR_DOSR"/>
    <property type="match status" value="1"/>
</dbReference>
<evidence type="ECO:0000256" key="2">
    <source>
        <dbReference type="ARBA" id="ARBA00023125"/>
    </source>
</evidence>
<evidence type="ECO:0000313" key="6">
    <source>
        <dbReference type="Proteomes" id="UP000466586"/>
    </source>
</evidence>
<dbReference type="SMART" id="SM00421">
    <property type="entry name" value="HTH_LUXR"/>
    <property type="match status" value="1"/>
</dbReference>
<organism evidence="5 6">
    <name type="scientific">Hufsiella arboris</name>
    <dbReference type="NCBI Taxonomy" id="2695275"/>
    <lineage>
        <taxon>Bacteria</taxon>
        <taxon>Pseudomonadati</taxon>
        <taxon>Bacteroidota</taxon>
        <taxon>Sphingobacteriia</taxon>
        <taxon>Sphingobacteriales</taxon>
        <taxon>Sphingobacteriaceae</taxon>
        <taxon>Hufsiella</taxon>
    </lineage>
</organism>
<dbReference type="PROSITE" id="PS00028">
    <property type="entry name" value="ZINC_FINGER_C2H2_1"/>
    <property type="match status" value="1"/>
</dbReference>
<dbReference type="SUPFAM" id="SSF46894">
    <property type="entry name" value="C-terminal effector domain of the bipartite response regulators"/>
    <property type="match status" value="1"/>
</dbReference>
<dbReference type="InterPro" id="IPR016032">
    <property type="entry name" value="Sig_transdc_resp-reg_C-effctor"/>
</dbReference>
<dbReference type="CDD" id="cd06170">
    <property type="entry name" value="LuxR_C_like"/>
    <property type="match status" value="1"/>
</dbReference>
<dbReference type="PANTHER" id="PTHR44688:SF16">
    <property type="entry name" value="DNA-BINDING TRANSCRIPTIONAL ACTIVATOR DEVR_DOSR"/>
    <property type="match status" value="1"/>
</dbReference>
<dbReference type="GO" id="GO:0003677">
    <property type="term" value="F:DNA binding"/>
    <property type="evidence" value="ECO:0007669"/>
    <property type="project" value="UniProtKB-KW"/>
</dbReference>
<dbReference type="InterPro" id="IPR013087">
    <property type="entry name" value="Znf_C2H2_type"/>
</dbReference>
<dbReference type="Gene3D" id="3.30.450.20">
    <property type="entry name" value="PAS domain"/>
    <property type="match status" value="1"/>
</dbReference>
<evidence type="ECO:0000256" key="1">
    <source>
        <dbReference type="ARBA" id="ARBA00023015"/>
    </source>
</evidence>
<evidence type="ECO:0000259" key="4">
    <source>
        <dbReference type="PROSITE" id="PS50043"/>
    </source>
</evidence>
<keyword evidence="6" id="KW-1185">Reference proteome</keyword>